<dbReference type="AlphaFoldDB" id="Q2FS13"/>
<dbReference type="eggNOG" id="arCOG01409">
    <property type="taxonomic scope" value="Archaea"/>
</dbReference>
<dbReference type="InParanoid" id="Q2FS13"/>
<dbReference type="EnsemblBacteria" id="ABD42772">
    <property type="protein sequence ID" value="ABD42772"/>
    <property type="gene ID" value="Mhun_3085"/>
</dbReference>
<dbReference type="EMBL" id="CP000254">
    <property type="protein sequence ID" value="ABD42772.1"/>
    <property type="molecule type" value="Genomic_DNA"/>
</dbReference>
<name>Q2FS13_METHJ</name>
<dbReference type="STRING" id="323259.Mhun_3085"/>
<evidence type="ECO:0000313" key="1">
    <source>
        <dbReference type="EMBL" id="ABD42772.1"/>
    </source>
</evidence>
<sequence length="380" mass="43063">MKILAITPNTGAIAELRIINPLRALHRKNKISGYKIVDYSLSQLIGDNDYYDALLIQRAAPNYIFNSLNKRKIPYLLDIDDNLLANASYRGLKAELDLLEGLIGCSALITPNKRLISLLEKYSELSLYKKTIVVPNALPYPINIEIKNNQPDKILWIQSDISALTESHDLIINAVSDFSKKYHLPIVLIGKSVLNGITLPNQIIMGEIDFSSNLQLLEFTTTSIGIAPLETSSDEETLDFIAGKSDLKILLFDGYGHPGIYSHSPPYSDTSINKDCKLISNTYASWIEALEYQYNYGWRDIGNRTREIQMERHIDKIAIDCWFPALNTNLLQQPMQGKAIYEIISSSLIFDAPLVYSHNFLARIGINKQWMQFVYNKLKN</sequence>
<dbReference type="HOGENOM" id="CLU_673714_0_0_2"/>
<dbReference type="Proteomes" id="UP000001941">
    <property type="component" value="Chromosome"/>
</dbReference>
<keyword evidence="2" id="KW-1185">Reference proteome</keyword>
<proteinExistence type="predicted"/>
<accession>Q2FS13</accession>
<gene>
    <name evidence="1" type="ordered locus">Mhun_3085</name>
</gene>
<organism evidence="1 2">
    <name type="scientific">Methanospirillum hungatei JF-1 (strain ATCC 27890 / DSM 864 / NBRC 100397 / JF-1)</name>
    <dbReference type="NCBI Taxonomy" id="323259"/>
    <lineage>
        <taxon>Archaea</taxon>
        <taxon>Methanobacteriati</taxon>
        <taxon>Methanobacteriota</taxon>
        <taxon>Stenosarchaea group</taxon>
        <taxon>Methanomicrobia</taxon>
        <taxon>Methanomicrobiales</taxon>
        <taxon>Methanospirillaceae</taxon>
        <taxon>Methanospirillum</taxon>
    </lineage>
</organism>
<protein>
    <submittedName>
        <fullName evidence="1">Uncharacterized protein</fullName>
    </submittedName>
</protein>
<dbReference type="GeneID" id="3921962"/>
<dbReference type="RefSeq" id="WP_011450023.1">
    <property type="nucleotide sequence ID" value="NC_007796.1"/>
</dbReference>
<evidence type="ECO:0000313" key="2">
    <source>
        <dbReference type="Proteomes" id="UP000001941"/>
    </source>
</evidence>
<reference evidence="2" key="1">
    <citation type="journal article" date="2016" name="Stand. Genomic Sci.">
        <title>Complete genome sequence of Methanospirillum hungatei type strain JF1.</title>
        <authorList>
            <person name="Gunsalus R.P."/>
            <person name="Cook L.E."/>
            <person name="Crable B."/>
            <person name="Rohlin L."/>
            <person name="McDonald E."/>
            <person name="Mouttaki H."/>
            <person name="Sieber J.R."/>
            <person name="Poweleit N."/>
            <person name="Zhou H."/>
            <person name="Lapidus A.L."/>
            <person name="Daligault H.E."/>
            <person name="Land M."/>
            <person name="Gilna P."/>
            <person name="Ivanova N."/>
            <person name="Kyrpides N."/>
            <person name="Culley D.E."/>
            <person name="McInerney M.J."/>
        </authorList>
    </citation>
    <scope>NUCLEOTIDE SEQUENCE [LARGE SCALE GENOMIC DNA]</scope>
    <source>
        <strain evidence="2">ATCC 27890 / DSM 864 / NBRC 100397 / JF-1</strain>
    </source>
</reference>
<dbReference type="KEGG" id="mhu:Mhun_3085"/>